<protein>
    <recommendedName>
        <fullName evidence="3">N-acetyltransferase domain-containing protein</fullName>
    </recommendedName>
</protein>
<name>A0ABQ0A316_9GAMM</name>
<dbReference type="Proteomes" id="UP001481413">
    <property type="component" value="Unassembled WGS sequence"/>
</dbReference>
<sequence length="181" mass="21173">MNWNFETEHFHIRLPVSDTDGEALYELLRHDSAVAHIPRLPMSVSDQPEDELRRIAMRFESREAAYWLIERKSDNQVIARIGIQHINWMMLNTQLQWELSDDCDLVALQEVLPVITEYLMKDLHIQRLEMRLCQNVQRLDGNTHEGYLTELGFEYEGTLPAQLEFSGQDVDLAVYSLISDI</sequence>
<keyword evidence="2" id="KW-1185">Reference proteome</keyword>
<evidence type="ECO:0000313" key="1">
    <source>
        <dbReference type="EMBL" id="GAA6146787.1"/>
    </source>
</evidence>
<accession>A0ABQ0A316</accession>
<organism evidence="1 2">
    <name type="scientific">Thalassolituus maritimus</name>
    <dbReference type="NCBI Taxonomy" id="484498"/>
    <lineage>
        <taxon>Bacteria</taxon>
        <taxon>Pseudomonadati</taxon>
        <taxon>Pseudomonadota</taxon>
        <taxon>Gammaproteobacteria</taxon>
        <taxon>Oceanospirillales</taxon>
        <taxon>Oceanospirillaceae</taxon>
        <taxon>Thalassolituus</taxon>
    </lineage>
</organism>
<dbReference type="RefSeq" id="WP_353295998.1">
    <property type="nucleotide sequence ID" value="NZ_BAABWH010000010.1"/>
</dbReference>
<dbReference type="Gene3D" id="3.40.630.30">
    <property type="match status" value="1"/>
</dbReference>
<gene>
    <name evidence="1" type="ORF">NBRC116585_29060</name>
</gene>
<evidence type="ECO:0000313" key="2">
    <source>
        <dbReference type="Proteomes" id="UP001481413"/>
    </source>
</evidence>
<reference evidence="1 2" key="1">
    <citation type="submission" date="2024-04" db="EMBL/GenBank/DDBJ databases">
        <title>Draft genome sequence of Thalassolituus maritimus NBRC 116585.</title>
        <authorList>
            <person name="Miyakawa T."/>
            <person name="Kusuya Y."/>
            <person name="Miura T."/>
        </authorList>
    </citation>
    <scope>NUCLEOTIDE SEQUENCE [LARGE SCALE GENOMIC DNA]</scope>
    <source>
        <strain evidence="1 2">5NW40-0001</strain>
    </source>
</reference>
<dbReference type="InterPro" id="IPR016181">
    <property type="entry name" value="Acyl_CoA_acyltransferase"/>
</dbReference>
<dbReference type="SUPFAM" id="SSF55729">
    <property type="entry name" value="Acyl-CoA N-acyltransferases (Nat)"/>
    <property type="match status" value="1"/>
</dbReference>
<comment type="caution">
    <text evidence="1">The sequence shown here is derived from an EMBL/GenBank/DDBJ whole genome shotgun (WGS) entry which is preliminary data.</text>
</comment>
<proteinExistence type="predicted"/>
<evidence type="ECO:0008006" key="3">
    <source>
        <dbReference type="Google" id="ProtNLM"/>
    </source>
</evidence>
<dbReference type="EMBL" id="BAABWH010000010">
    <property type="protein sequence ID" value="GAA6146787.1"/>
    <property type="molecule type" value="Genomic_DNA"/>
</dbReference>